<keyword evidence="1" id="KW-0812">Transmembrane</keyword>
<sequence length="110" mass="11601">MITANLARFAASYSHAKAGLGDALGLSDDLLHVHTGLALFVAAALLTRRRMRSWWPLGVVAVFAVANEIVDSFGPDPADGFSALDLANTLVWPAVLFLLARRGKAGSAKV</sequence>
<evidence type="ECO:0000313" key="3">
    <source>
        <dbReference type="Proteomes" id="UP001142648"/>
    </source>
</evidence>
<accession>A0A9X2W1U0</accession>
<feature type="transmembrane region" description="Helical" evidence="1">
    <location>
        <begin position="80"/>
        <end position="100"/>
    </location>
</feature>
<feature type="transmembrane region" description="Helical" evidence="1">
    <location>
        <begin position="54"/>
        <end position="74"/>
    </location>
</feature>
<dbReference type="Proteomes" id="UP001142648">
    <property type="component" value="Unassembled WGS sequence"/>
</dbReference>
<evidence type="ECO:0000313" key="2">
    <source>
        <dbReference type="EMBL" id="MCT2559370.1"/>
    </source>
</evidence>
<proteinExistence type="predicted"/>
<keyword evidence="1" id="KW-1133">Transmembrane helix</keyword>
<dbReference type="AlphaFoldDB" id="A0A9X2W1U0"/>
<dbReference type="EMBL" id="JAOAMV010000005">
    <property type="protein sequence ID" value="MCT2559370.1"/>
    <property type="molecule type" value="Genomic_DNA"/>
</dbReference>
<keyword evidence="3" id="KW-1185">Reference proteome</keyword>
<name>A0A9X2W1U0_9SPHN</name>
<reference evidence="2" key="1">
    <citation type="submission" date="2022-09" db="EMBL/GenBank/DDBJ databases">
        <title>The genome sequence of Tsuneonella sp. YG55.</title>
        <authorList>
            <person name="Liu Y."/>
        </authorList>
    </citation>
    <scope>NUCLEOTIDE SEQUENCE</scope>
    <source>
        <strain evidence="2">YG55</strain>
    </source>
</reference>
<keyword evidence="1" id="KW-0472">Membrane</keyword>
<feature type="transmembrane region" description="Helical" evidence="1">
    <location>
        <begin position="30"/>
        <end position="47"/>
    </location>
</feature>
<protein>
    <submittedName>
        <fullName evidence="2">Uncharacterized protein</fullName>
    </submittedName>
</protein>
<gene>
    <name evidence="2" type="ORF">N0B51_10305</name>
</gene>
<evidence type="ECO:0000256" key="1">
    <source>
        <dbReference type="SAM" id="Phobius"/>
    </source>
</evidence>
<comment type="caution">
    <text evidence="2">The sequence shown here is derived from an EMBL/GenBank/DDBJ whole genome shotgun (WGS) entry which is preliminary data.</text>
</comment>
<organism evidence="2 3">
    <name type="scientific">Tsuneonella litorea</name>
    <dbReference type="NCBI Taxonomy" id="2976475"/>
    <lineage>
        <taxon>Bacteria</taxon>
        <taxon>Pseudomonadati</taxon>
        <taxon>Pseudomonadota</taxon>
        <taxon>Alphaproteobacteria</taxon>
        <taxon>Sphingomonadales</taxon>
        <taxon>Erythrobacteraceae</taxon>
        <taxon>Tsuneonella</taxon>
    </lineage>
</organism>
<dbReference type="RefSeq" id="WP_259962258.1">
    <property type="nucleotide sequence ID" value="NZ_JAOAMV010000005.1"/>
</dbReference>